<dbReference type="Gene3D" id="4.10.520.10">
    <property type="entry name" value="IHF-like DNA-binding proteins"/>
    <property type="match status" value="1"/>
</dbReference>
<dbReference type="GO" id="GO:0003677">
    <property type="term" value="F:DNA binding"/>
    <property type="evidence" value="ECO:0007669"/>
    <property type="project" value="InterPro"/>
</dbReference>
<dbReference type="GO" id="GO:0005829">
    <property type="term" value="C:cytosol"/>
    <property type="evidence" value="ECO:0007669"/>
    <property type="project" value="TreeGrafter"/>
</dbReference>
<protein>
    <submittedName>
        <fullName evidence="1">Putative DNA binding protein</fullName>
    </submittedName>
</protein>
<dbReference type="PRINTS" id="PR01727">
    <property type="entry name" value="DNABINDINGHU"/>
</dbReference>
<dbReference type="PANTHER" id="PTHR33175:SF2">
    <property type="entry name" value="INTEGRATION HOST FACTOR SUBUNIT ALPHA"/>
    <property type="match status" value="1"/>
</dbReference>
<sequence length="94" mass="10849">MSTITKKELVERITETTGQTKIRTKETVQLFLDAITEELEKGNRIELRDFGVFEVKSRADRVGRNPRTGETVKVPARKVVTFKVGRKMKRNVKE</sequence>
<evidence type="ECO:0000313" key="2">
    <source>
        <dbReference type="EMBL" id="QJA84499.1"/>
    </source>
</evidence>
<dbReference type="InterPro" id="IPR010992">
    <property type="entry name" value="IHF-like_DNA-bd_dom_sf"/>
</dbReference>
<dbReference type="PANTHER" id="PTHR33175">
    <property type="entry name" value="DNA-BINDING PROTEIN HU"/>
    <property type="match status" value="1"/>
</dbReference>
<dbReference type="GO" id="GO:0030527">
    <property type="term" value="F:structural constituent of chromatin"/>
    <property type="evidence" value="ECO:0007669"/>
    <property type="project" value="InterPro"/>
</dbReference>
<reference evidence="1" key="1">
    <citation type="submission" date="2020-03" db="EMBL/GenBank/DDBJ databases">
        <title>The deep terrestrial virosphere.</title>
        <authorList>
            <person name="Holmfeldt K."/>
            <person name="Nilsson E."/>
            <person name="Simone D."/>
            <person name="Lopez-Fernandez M."/>
            <person name="Wu X."/>
            <person name="de Brujin I."/>
            <person name="Lundin D."/>
            <person name="Andersson A."/>
            <person name="Bertilsson S."/>
            <person name="Dopson M."/>
        </authorList>
    </citation>
    <scope>NUCLEOTIDE SEQUENCE</scope>
    <source>
        <strain evidence="2">MM415A00187</strain>
        <strain evidence="1">MM415B00313</strain>
    </source>
</reference>
<organism evidence="1">
    <name type="scientific">viral metagenome</name>
    <dbReference type="NCBI Taxonomy" id="1070528"/>
    <lineage>
        <taxon>unclassified sequences</taxon>
        <taxon>metagenomes</taxon>
        <taxon>organismal metagenomes</taxon>
    </lineage>
</organism>
<dbReference type="CDD" id="cd13836">
    <property type="entry name" value="IHF_B"/>
    <property type="match status" value="1"/>
</dbReference>
<dbReference type="EMBL" id="MT142530">
    <property type="protein sequence ID" value="QJA84499.1"/>
    <property type="molecule type" value="Genomic_DNA"/>
</dbReference>
<dbReference type="SUPFAM" id="SSF47729">
    <property type="entry name" value="IHF-like DNA-binding proteins"/>
    <property type="match status" value="1"/>
</dbReference>
<proteinExistence type="predicted"/>
<accession>A0A6M3JAY6</accession>
<name>A0A6M3JAY6_9ZZZZ</name>
<dbReference type="EMBL" id="MT141564">
    <property type="protein sequence ID" value="QJA66986.1"/>
    <property type="molecule type" value="Genomic_DNA"/>
</dbReference>
<dbReference type="Pfam" id="PF00216">
    <property type="entry name" value="Bac_DNA_binding"/>
    <property type="match status" value="1"/>
</dbReference>
<dbReference type="InterPro" id="IPR000119">
    <property type="entry name" value="Hist_DNA-bd"/>
</dbReference>
<evidence type="ECO:0000313" key="1">
    <source>
        <dbReference type="EMBL" id="QJA66986.1"/>
    </source>
</evidence>
<dbReference type="SMART" id="SM00411">
    <property type="entry name" value="BHL"/>
    <property type="match status" value="1"/>
</dbReference>
<gene>
    <name evidence="2" type="ORF">MM415A00187_0034</name>
    <name evidence="1" type="ORF">MM415B00313_0034</name>
</gene>
<dbReference type="AlphaFoldDB" id="A0A6M3JAY6"/>